<reference evidence="5 6" key="1">
    <citation type="submission" date="2023-10" db="EMBL/GenBank/DDBJ databases">
        <title>Characteristics and mechanism of a salt-tolerant marine origin heterotrophic nitrifying- aerobic denitrifying bacteria Marinobacter xestospongiae HN1.</title>
        <authorList>
            <person name="Qi R."/>
        </authorList>
    </citation>
    <scope>NUCLEOTIDE SEQUENCE [LARGE SCALE GENOMIC DNA]</scope>
    <source>
        <strain evidence="5 6">HN1</strain>
    </source>
</reference>
<dbReference type="InterPro" id="IPR029001">
    <property type="entry name" value="ITPase-like_fam"/>
</dbReference>
<dbReference type="RefSeq" id="WP_316972106.1">
    <property type="nucleotide sequence ID" value="NZ_JAWIIJ010000001.1"/>
</dbReference>
<dbReference type="CDD" id="cd00555">
    <property type="entry name" value="Maf"/>
    <property type="match status" value="1"/>
</dbReference>
<comment type="cofactor">
    <cofactor evidence="1 4">
        <name>a divalent metal cation</name>
        <dbReference type="ChEBI" id="CHEBI:60240"/>
    </cofactor>
</comment>
<name>A0ABU3VSB5_9GAMM</name>
<evidence type="ECO:0000256" key="4">
    <source>
        <dbReference type="HAMAP-Rule" id="MF_00528"/>
    </source>
</evidence>
<comment type="caution">
    <text evidence="4">Lacks conserved residue(s) required for the propagation of feature annotation.</text>
</comment>
<comment type="function">
    <text evidence="4">Nucleoside triphosphate pyrophosphatase that hydrolyzes dTTP and UTP. May have a dual role in cell division arrest and in preventing the incorporation of modified nucleotides into cellular nucleic acids.</text>
</comment>
<evidence type="ECO:0000256" key="2">
    <source>
        <dbReference type="ARBA" id="ARBA00022801"/>
    </source>
</evidence>
<evidence type="ECO:0000256" key="1">
    <source>
        <dbReference type="ARBA" id="ARBA00001968"/>
    </source>
</evidence>
<keyword evidence="4" id="KW-0963">Cytoplasm</keyword>
<dbReference type="EMBL" id="JAWIIJ010000001">
    <property type="protein sequence ID" value="MDV2077086.1"/>
    <property type="molecule type" value="Genomic_DNA"/>
</dbReference>
<comment type="catalytic activity">
    <reaction evidence="4">
        <text>UTP + H2O = UMP + diphosphate + H(+)</text>
        <dbReference type="Rhea" id="RHEA:29395"/>
        <dbReference type="ChEBI" id="CHEBI:15377"/>
        <dbReference type="ChEBI" id="CHEBI:15378"/>
        <dbReference type="ChEBI" id="CHEBI:33019"/>
        <dbReference type="ChEBI" id="CHEBI:46398"/>
        <dbReference type="ChEBI" id="CHEBI:57865"/>
        <dbReference type="EC" id="3.6.1.9"/>
    </reaction>
</comment>
<evidence type="ECO:0000313" key="6">
    <source>
        <dbReference type="Proteomes" id="UP001269819"/>
    </source>
</evidence>
<dbReference type="Pfam" id="PF02545">
    <property type="entry name" value="Maf"/>
    <property type="match status" value="1"/>
</dbReference>
<feature type="active site" description="Proton acceptor" evidence="4">
    <location>
        <position position="71"/>
    </location>
</feature>
<feature type="site" description="Important for substrate specificity" evidence="4">
    <location>
        <position position="12"/>
    </location>
</feature>
<dbReference type="Proteomes" id="UP001269819">
    <property type="component" value="Unassembled WGS sequence"/>
</dbReference>
<keyword evidence="6" id="KW-1185">Reference proteome</keyword>
<dbReference type="Gene3D" id="3.90.950.10">
    <property type="match status" value="1"/>
</dbReference>
<comment type="similarity">
    <text evidence="4">Belongs to the Maf family. YhdE subfamily.</text>
</comment>
<accession>A0ABU3VSB5</accession>
<dbReference type="GO" id="GO:0016787">
    <property type="term" value="F:hydrolase activity"/>
    <property type="evidence" value="ECO:0007669"/>
    <property type="project" value="UniProtKB-KW"/>
</dbReference>
<comment type="subcellular location">
    <subcellularLocation>
        <location evidence="4">Cytoplasm</location>
    </subcellularLocation>
</comment>
<organism evidence="5 6">
    <name type="scientific">Marinobacter xestospongiae</name>
    <dbReference type="NCBI Taxonomy" id="994319"/>
    <lineage>
        <taxon>Bacteria</taxon>
        <taxon>Pseudomonadati</taxon>
        <taxon>Pseudomonadota</taxon>
        <taxon>Gammaproteobacteria</taxon>
        <taxon>Pseudomonadales</taxon>
        <taxon>Marinobacteraceae</taxon>
        <taxon>Marinobacter</taxon>
    </lineage>
</organism>
<feature type="site" description="Important for substrate specificity" evidence="4">
    <location>
        <position position="154"/>
    </location>
</feature>
<keyword evidence="3 4" id="KW-0546">Nucleotide metabolism</keyword>
<keyword evidence="2 4" id="KW-0378">Hydrolase</keyword>
<feature type="site" description="Important for substrate specificity" evidence="4">
    <location>
        <position position="72"/>
    </location>
</feature>
<comment type="caution">
    <text evidence="5">The sequence shown here is derived from an EMBL/GenBank/DDBJ whole genome shotgun (WGS) entry which is preliminary data.</text>
</comment>
<dbReference type="PIRSF" id="PIRSF006305">
    <property type="entry name" value="Maf"/>
    <property type="match status" value="1"/>
</dbReference>
<evidence type="ECO:0000313" key="5">
    <source>
        <dbReference type="EMBL" id="MDV2077086.1"/>
    </source>
</evidence>
<protein>
    <recommendedName>
        <fullName evidence="4">dTTP/UTP pyrophosphatase</fullName>
        <shortName evidence="4">dTTPase/UTPase</shortName>
        <ecNumber evidence="4">3.6.1.9</ecNumber>
    </recommendedName>
    <alternativeName>
        <fullName evidence="4">Nucleoside triphosphate pyrophosphatase</fullName>
    </alternativeName>
    <alternativeName>
        <fullName evidence="4">Nucleotide pyrophosphatase</fullName>
        <shortName evidence="4">Nucleotide PPase</shortName>
    </alternativeName>
</protein>
<dbReference type="InterPro" id="IPR003697">
    <property type="entry name" value="Maf-like"/>
</dbReference>
<gene>
    <name evidence="5" type="ORF">RYS15_00250</name>
</gene>
<dbReference type="EC" id="3.6.1.9" evidence="4"/>
<dbReference type="PANTHER" id="PTHR43213">
    <property type="entry name" value="BIFUNCTIONAL DTTP/UTP PYROPHOSPHATASE/METHYLTRANSFERASE PROTEIN-RELATED"/>
    <property type="match status" value="1"/>
</dbReference>
<evidence type="ECO:0000256" key="3">
    <source>
        <dbReference type="ARBA" id="ARBA00023080"/>
    </source>
</evidence>
<dbReference type="SUPFAM" id="SSF52972">
    <property type="entry name" value="ITPase-like"/>
    <property type="match status" value="1"/>
</dbReference>
<dbReference type="HAMAP" id="MF_00528">
    <property type="entry name" value="Maf"/>
    <property type="match status" value="1"/>
</dbReference>
<dbReference type="PANTHER" id="PTHR43213:SF5">
    <property type="entry name" value="BIFUNCTIONAL DTTP_UTP PYROPHOSPHATASE_METHYLTRANSFERASE PROTEIN-RELATED"/>
    <property type="match status" value="1"/>
</dbReference>
<comment type="catalytic activity">
    <reaction evidence="4">
        <text>dTTP + H2O = dTMP + diphosphate + H(+)</text>
        <dbReference type="Rhea" id="RHEA:28534"/>
        <dbReference type="ChEBI" id="CHEBI:15377"/>
        <dbReference type="ChEBI" id="CHEBI:15378"/>
        <dbReference type="ChEBI" id="CHEBI:33019"/>
        <dbReference type="ChEBI" id="CHEBI:37568"/>
        <dbReference type="ChEBI" id="CHEBI:63528"/>
        <dbReference type="EC" id="3.6.1.9"/>
    </reaction>
</comment>
<sequence>MPSLVLASASPRRAELLTQMGLTFTVSPANIDETPKPGEQPDHYVLRMAEEKALAGWRADGHDGVMVLGSDTSVVRAGRILGKPASATEAGAMLRDLSGQHHQVMTAVALVNGGRCQSRLVVTDVAFRPLLDAEIEAYVASGEPMDKAGGYGIQGLGGVFVDQIRGSYSAVVGLPLKETAELLAGAGQPVWQAWNGSGRDA</sequence>
<proteinExistence type="inferred from homology"/>
<dbReference type="NCBIfam" id="TIGR00172">
    <property type="entry name" value="maf"/>
    <property type="match status" value="1"/>
</dbReference>